<name>A0ABZ2GNT2_9BURK</name>
<dbReference type="EMBL" id="CP142523">
    <property type="protein sequence ID" value="WWO45674.1"/>
    <property type="molecule type" value="Genomic_DNA"/>
</dbReference>
<proteinExistence type="predicted"/>
<sequence length="306" mass="31373">MRHSSWIAGASLLGTACLLATLSLAPLPASAKGIARADVLDNCNWNRPGVDPFMGDVVAAVDRYTDIAPPVREQLKERMRARQYDEIVVISRDAIRGKGNYNARISDMHFGPGRVCRNVTRAGWNEQMQERGLVYCVQGQCILVPTICRNVSRITQAPASAPPAAGAAPGGAAPVAAAPAAPAAAGVPLIDNPDALRGGSFTGGAMPPEVASIPFLPFDYVRTVGGITSPAGMGGGGGGGGGGSGRPPDQGSSIIVPPTVIIPTLPPTVPTVLPAVPEPQTWAMLLAGLALTAFGARKRLASKHAA</sequence>
<keyword evidence="5" id="KW-1185">Reference proteome</keyword>
<protein>
    <submittedName>
        <fullName evidence="4">MHFG family PEP-CTERM protein</fullName>
    </submittedName>
</protein>
<accession>A0ABZ2GNT2</accession>
<feature type="signal peptide" evidence="2">
    <location>
        <begin position="1"/>
        <end position="31"/>
    </location>
</feature>
<dbReference type="Pfam" id="PF07589">
    <property type="entry name" value="PEP-CTERM"/>
    <property type="match status" value="1"/>
</dbReference>
<evidence type="ECO:0000256" key="2">
    <source>
        <dbReference type="SAM" id="SignalP"/>
    </source>
</evidence>
<evidence type="ECO:0000256" key="1">
    <source>
        <dbReference type="SAM" id="MobiDB-lite"/>
    </source>
</evidence>
<dbReference type="Proteomes" id="UP001373909">
    <property type="component" value="Chromosome"/>
</dbReference>
<keyword evidence="2" id="KW-0732">Signal</keyword>
<evidence type="ECO:0000313" key="4">
    <source>
        <dbReference type="EMBL" id="WWO45674.1"/>
    </source>
</evidence>
<dbReference type="RefSeq" id="WP_338679517.1">
    <property type="nucleotide sequence ID" value="NZ_CP142523.1"/>
</dbReference>
<evidence type="ECO:0000313" key="5">
    <source>
        <dbReference type="Proteomes" id="UP001373909"/>
    </source>
</evidence>
<evidence type="ECO:0000259" key="3">
    <source>
        <dbReference type="Pfam" id="PF07589"/>
    </source>
</evidence>
<gene>
    <name evidence="4" type="ORF">OPV09_23705</name>
</gene>
<dbReference type="NCBIfam" id="TIGR02595">
    <property type="entry name" value="PEP_CTERM"/>
    <property type="match status" value="1"/>
</dbReference>
<feature type="compositionally biased region" description="Gly residues" evidence="1">
    <location>
        <begin position="232"/>
        <end position="245"/>
    </location>
</feature>
<dbReference type="NCBIfam" id="NF038119">
    <property type="entry name" value="PEP_CTERM_MHFG"/>
    <property type="match status" value="1"/>
</dbReference>
<organism evidence="4 5">
    <name type="scientific">Janthinobacterium aestuarii</name>
    <dbReference type="NCBI Taxonomy" id="2985511"/>
    <lineage>
        <taxon>Bacteria</taxon>
        <taxon>Pseudomonadati</taxon>
        <taxon>Pseudomonadota</taxon>
        <taxon>Betaproteobacteria</taxon>
        <taxon>Burkholderiales</taxon>
        <taxon>Oxalobacteraceae</taxon>
        <taxon>Janthinobacterium</taxon>
    </lineage>
</organism>
<dbReference type="PROSITE" id="PS51257">
    <property type="entry name" value="PROKAR_LIPOPROTEIN"/>
    <property type="match status" value="1"/>
</dbReference>
<feature type="compositionally biased region" description="Low complexity" evidence="1">
    <location>
        <begin position="246"/>
        <end position="256"/>
    </location>
</feature>
<reference evidence="4 5" key="1">
    <citation type="submission" date="2024-01" db="EMBL/GenBank/DDBJ databases">
        <title>Draft genome sequences of nine bacterial species from freshwater ponds near Washington, DC.</title>
        <authorList>
            <person name="Pavloudi C."/>
            <person name="Oliver L."/>
            <person name="Slattery K."/>
            <person name="Lissner G."/>
            <person name="Saw J.H."/>
        </authorList>
    </citation>
    <scope>NUCLEOTIDE SEQUENCE [LARGE SCALE GENOMIC DNA]</scope>
    <source>
        <strain evidence="5">TB1-E2</strain>
    </source>
</reference>
<feature type="chain" id="PRO_5046763735" evidence="2">
    <location>
        <begin position="32"/>
        <end position="306"/>
    </location>
</feature>
<feature type="region of interest" description="Disordered" evidence="1">
    <location>
        <begin position="231"/>
        <end position="256"/>
    </location>
</feature>
<feature type="domain" description="Ice-binding protein C-terminal" evidence="3">
    <location>
        <begin position="275"/>
        <end position="299"/>
    </location>
</feature>
<dbReference type="InterPro" id="IPR013424">
    <property type="entry name" value="Ice-binding_C"/>
</dbReference>